<protein>
    <submittedName>
        <fullName evidence="1">Uncharacterized protein</fullName>
    </submittedName>
</protein>
<keyword evidence="2" id="KW-1185">Reference proteome</keyword>
<dbReference type="Proteomes" id="UP000790709">
    <property type="component" value="Unassembled WGS sequence"/>
</dbReference>
<sequence length="494" mass="55722">MAMGHCCSGFDRGWSVLQHFPQCIVTYPSTTPIRQPKMEDALKDTIEHVLVPFIDGFNSALEKVLHFGIAIIIILEYSAVTLQQDRSIKDHIAYAAKHYLESPTVEAVKKDMEKVVEKARKGRGERNRKELEDMIIKVILENRLSATAVLFSFAKKSPAHLIHDPKSCHLTCTNLRMEEDGGEPVLQLPSAFVEECGWEGVEVGRWGCEEWVDILVESVGGPHITRQMRYTAFIYWRRQVNIKRAKQTTYAPVRDSSSTSILSGITTRRLVDFLNGWDGDGDGEGLVVGEAGADVDSILEAWCARFYPHINNNGDPFNARKRGIRERTKALEDVSHFLMAKIHGQDPARRINRRYSQPKIYQTYTCLTPSDRTMFRSALTKHLETMRHEAVRGFVAPPGTLPTCGGKTSFRAQSYAFLLAPSQTAQRTWHQAASILHREADIQPLKDHLTGDLYDGPTSTYAHLPTEKQFALSRRKLHELREGPLAGDDRRGAL</sequence>
<gene>
    <name evidence="1" type="ORF">BV22DRAFT_1044165</name>
</gene>
<dbReference type="EMBL" id="MU266345">
    <property type="protein sequence ID" value="KAH7929080.1"/>
    <property type="molecule type" value="Genomic_DNA"/>
</dbReference>
<accession>A0ACB8BSY4</accession>
<evidence type="ECO:0000313" key="2">
    <source>
        <dbReference type="Proteomes" id="UP000790709"/>
    </source>
</evidence>
<organism evidence="1 2">
    <name type="scientific">Leucogyrophana mollusca</name>
    <dbReference type="NCBI Taxonomy" id="85980"/>
    <lineage>
        <taxon>Eukaryota</taxon>
        <taxon>Fungi</taxon>
        <taxon>Dikarya</taxon>
        <taxon>Basidiomycota</taxon>
        <taxon>Agaricomycotina</taxon>
        <taxon>Agaricomycetes</taxon>
        <taxon>Agaricomycetidae</taxon>
        <taxon>Boletales</taxon>
        <taxon>Boletales incertae sedis</taxon>
        <taxon>Leucogyrophana</taxon>
    </lineage>
</organism>
<reference evidence="1" key="1">
    <citation type="journal article" date="2021" name="New Phytol.">
        <title>Evolutionary innovations through gain and loss of genes in the ectomycorrhizal Boletales.</title>
        <authorList>
            <person name="Wu G."/>
            <person name="Miyauchi S."/>
            <person name="Morin E."/>
            <person name="Kuo A."/>
            <person name="Drula E."/>
            <person name="Varga T."/>
            <person name="Kohler A."/>
            <person name="Feng B."/>
            <person name="Cao Y."/>
            <person name="Lipzen A."/>
            <person name="Daum C."/>
            <person name="Hundley H."/>
            <person name="Pangilinan J."/>
            <person name="Johnson J."/>
            <person name="Barry K."/>
            <person name="LaButti K."/>
            <person name="Ng V."/>
            <person name="Ahrendt S."/>
            <person name="Min B."/>
            <person name="Choi I.G."/>
            <person name="Park H."/>
            <person name="Plett J.M."/>
            <person name="Magnuson J."/>
            <person name="Spatafora J.W."/>
            <person name="Nagy L.G."/>
            <person name="Henrissat B."/>
            <person name="Grigoriev I.V."/>
            <person name="Yang Z.L."/>
            <person name="Xu J."/>
            <person name="Martin F.M."/>
        </authorList>
    </citation>
    <scope>NUCLEOTIDE SEQUENCE</scope>
    <source>
        <strain evidence="1">KUC20120723A-06</strain>
    </source>
</reference>
<comment type="caution">
    <text evidence="1">The sequence shown here is derived from an EMBL/GenBank/DDBJ whole genome shotgun (WGS) entry which is preliminary data.</text>
</comment>
<proteinExistence type="predicted"/>
<evidence type="ECO:0000313" key="1">
    <source>
        <dbReference type="EMBL" id="KAH7929080.1"/>
    </source>
</evidence>
<name>A0ACB8BSY4_9AGAM</name>